<evidence type="ECO:0000313" key="1">
    <source>
        <dbReference type="EMBL" id="GAA0742544.1"/>
    </source>
</evidence>
<evidence type="ECO:0000313" key="2">
    <source>
        <dbReference type="Proteomes" id="UP001501510"/>
    </source>
</evidence>
<dbReference type="PANTHER" id="PTHR34801:SF6">
    <property type="entry name" value="SLL1620 PROTEIN"/>
    <property type="match status" value="1"/>
</dbReference>
<comment type="caution">
    <text evidence="1">The sequence shown here is derived from an EMBL/GenBank/DDBJ whole genome shotgun (WGS) entry which is preliminary data.</text>
</comment>
<organism evidence="1 2">
    <name type="scientific">Clostridium oceanicum</name>
    <dbReference type="NCBI Taxonomy" id="1543"/>
    <lineage>
        <taxon>Bacteria</taxon>
        <taxon>Bacillati</taxon>
        <taxon>Bacillota</taxon>
        <taxon>Clostridia</taxon>
        <taxon>Eubacteriales</taxon>
        <taxon>Clostridiaceae</taxon>
        <taxon>Clostridium</taxon>
    </lineage>
</organism>
<gene>
    <name evidence="1" type="ORF">GCM10008906_25210</name>
</gene>
<dbReference type="PANTHER" id="PTHR34801">
    <property type="entry name" value="EXPRESSED PROTEIN"/>
    <property type="match status" value="1"/>
</dbReference>
<sequence length="149" mass="17357">MRMFLLIILGLALLFAVVLFVQNKKPSIELGLEEGRLREIPDKDNAVSTETKIENKRIEPLSFKSTLEKTKEAMKKSLSSYGNIKIKEEKRNYIYAVDTTGKMKFHDDIEIYFDEKNKKIQYRSASRSGYSDMGVNKKRYKEISKVYTN</sequence>
<accession>A0ABN1JLW9</accession>
<dbReference type="PIRSF" id="PIRSF026426">
    <property type="entry name" value="DUF1499"/>
    <property type="match status" value="1"/>
</dbReference>
<dbReference type="Pfam" id="PF07386">
    <property type="entry name" value="DUF1499"/>
    <property type="match status" value="1"/>
</dbReference>
<reference evidence="1 2" key="1">
    <citation type="journal article" date="2019" name="Int. J. Syst. Evol. Microbiol.">
        <title>The Global Catalogue of Microorganisms (GCM) 10K type strain sequencing project: providing services to taxonomists for standard genome sequencing and annotation.</title>
        <authorList>
            <consortium name="The Broad Institute Genomics Platform"/>
            <consortium name="The Broad Institute Genome Sequencing Center for Infectious Disease"/>
            <person name="Wu L."/>
            <person name="Ma J."/>
        </authorList>
    </citation>
    <scope>NUCLEOTIDE SEQUENCE [LARGE SCALE GENOMIC DNA]</scope>
    <source>
        <strain evidence="1 2">JCM 1407</strain>
    </source>
</reference>
<dbReference type="EMBL" id="BAAACG010000010">
    <property type="protein sequence ID" value="GAA0742544.1"/>
    <property type="molecule type" value="Genomic_DNA"/>
</dbReference>
<protein>
    <submittedName>
        <fullName evidence="1">DUF1499 domain-containing protein</fullName>
    </submittedName>
</protein>
<dbReference type="Proteomes" id="UP001501510">
    <property type="component" value="Unassembled WGS sequence"/>
</dbReference>
<dbReference type="InterPro" id="IPR010865">
    <property type="entry name" value="DUF1499"/>
</dbReference>
<keyword evidence="2" id="KW-1185">Reference proteome</keyword>
<dbReference type="RefSeq" id="WP_343762005.1">
    <property type="nucleotide sequence ID" value="NZ_BAAACG010000010.1"/>
</dbReference>
<name>A0ABN1JLW9_9CLOT</name>
<proteinExistence type="predicted"/>